<dbReference type="Gene3D" id="1.10.150.130">
    <property type="match status" value="1"/>
</dbReference>
<reference evidence="2 3" key="1">
    <citation type="submission" date="2020-08" db="EMBL/GenBank/DDBJ databases">
        <title>Genemic of Streptomyces polyaspartic.</title>
        <authorList>
            <person name="Liu W."/>
        </authorList>
    </citation>
    <scope>NUCLEOTIDE SEQUENCE [LARGE SCALE GENOMIC DNA]</scope>
    <source>
        <strain evidence="2 3">TRM66268-LWL</strain>
    </source>
</reference>
<comment type="caution">
    <text evidence="2">The sequence shown here is derived from an EMBL/GenBank/DDBJ whole genome shotgun (WGS) entry which is preliminary data.</text>
</comment>
<keyword evidence="1" id="KW-0238">DNA-binding</keyword>
<accession>A0ABR7SVL4</accession>
<evidence type="ECO:0008006" key="4">
    <source>
        <dbReference type="Google" id="ProtNLM"/>
    </source>
</evidence>
<protein>
    <recommendedName>
        <fullName evidence="4">Integrase</fullName>
    </recommendedName>
</protein>
<dbReference type="SUPFAM" id="SSF56349">
    <property type="entry name" value="DNA breaking-rejoining enzymes"/>
    <property type="match status" value="1"/>
</dbReference>
<name>A0ABR7SVL4_9ACTN</name>
<gene>
    <name evidence="2" type="ORF">H9Y04_44405</name>
</gene>
<sequence length="175" mass="19155">MGGSADAVLGGGLLLGGEFCVAVGCAYRVTGVPGVADCSFERLEDAKTWMAKAQAGSWERDFFDPRDGSITLREYVEGQWIPNRTDIVSTRTSMLGKVRNHILPLLGDKSLNQLRHAATLRQFQAALALRAAVSTARTIWTHLSTILAAAVDDKLLPQNPCREHRTIKPPRTRNK</sequence>
<evidence type="ECO:0000313" key="2">
    <source>
        <dbReference type="EMBL" id="MBC9719554.1"/>
    </source>
</evidence>
<dbReference type="InterPro" id="IPR011010">
    <property type="entry name" value="DNA_brk_join_enz"/>
</dbReference>
<organism evidence="2 3">
    <name type="scientific">Streptomyces polyasparticus</name>
    <dbReference type="NCBI Taxonomy" id="2767826"/>
    <lineage>
        <taxon>Bacteria</taxon>
        <taxon>Bacillati</taxon>
        <taxon>Actinomycetota</taxon>
        <taxon>Actinomycetes</taxon>
        <taxon>Kitasatosporales</taxon>
        <taxon>Streptomycetaceae</taxon>
        <taxon>Streptomyces</taxon>
    </lineage>
</organism>
<dbReference type="Proteomes" id="UP000642284">
    <property type="component" value="Unassembled WGS sequence"/>
</dbReference>
<evidence type="ECO:0000256" key="1">
    <source>
        <dbReference type="ARBA" id="ARBA00023125"/>
    </source>
</evidence>
<dbReference type="EMBL" id="JACTVJ010000048">
    <property type="protein sequence ID" value="MBC9719554.1"/>
    <property type="molecule type" value="Genomic_DNA"/>
</dbReference>
<dbReference type="InterPro" id="IPR010998">
    <property type="entry name" value="Integrase_recombinase_N"/>
</dbReference>
<proteinExistence type="predicted"/>
<dbReference type="RefSeq" id="WP_187819958.1">
    <property type="nucleotide sequence ID" value="NZ_JACTVJ010000048.1"/>
</dbReference>
<keyword evidence="3" id="KW-1185">Reference proteome</keyword>
<evidence type="ECO:0000313" key="3">
    <source>
        <dbReference type="Proteomes" id="UP000642284"/>
    </source>
</evidence>